<proteinExistence type="predicted"/>
<dbReference type="Proteomes" id="UP000434475">
    <property type="component" value="Unassembled WGS sequence"/>
</dbReference>
<organism evidence="1 4">
    <name type="scientific">Flavonifractor plautii</name>
    <name type="common">Fusobacterium plautii</name>
    <dbReference type="NCBI Taxonomy" id="292800"/>
    <lineage>
        <taxon>Bacteria</taxon>
        <taxon>Bacillati</taxon>
        <taxon>Bacillota</taxon>
        <taxon>Clostridia</taxon>
        <taxon>Eubacteriales</taxon>
        <taxon>Oscillospiraceae</taxon>
        <taxon>Flavonifractor</taxon>
    </lineage>
</organism>
<reference evidence="3 4" key="1">
    <citation type="journal article" date="2019" name="Nat. Med.">
        <title>A library of human gut bacterial isolates paired with longitudinal multiomics data enables mechanistic microbiome research.</title>
        <authorList>
            <person name="Poyet M."/>
            <person name="Groussin M."/>
            <person name="Gibbons S.M."/>
            <person name="Avila-Pacheco J."/>
            <person name="Jiang X."/>
            <person name="Kearney S.M."/>
            <person name="Perrotta A.R."/>
            <person name="Berdy B."/>
            <person name="Zhao S."/>
            <person name="Lieberman T.D."/>
            <person name="Swanson P.K."/>
            <person name="Smith M."/>
            <person name="Roesemann S."/>
            <person name="Alexander J.E."/>
            <person name="Rich S.A."/>
            <person name="Livny J."/>
            <person name="Vlamakis H."/>
            <person name="Clish C."/>
            <person name="Bullock K."/>
            <person name="Deik A."/>
            <person name="Scott J."/>
            <person name="Pierce K.A."/>
            <person name="Xavier R.J."/>
            <person name="Alm E.J."/>
        </authorList>
    </citation>
    <scope>NUCLEOTIDE SEQUENCE [LARGE SCALE GENOMIC DNA]</scope>
    <source>
        <strain evidence="1 4">BIOML-A2</strain>
        <strain evidence="2 3">BIOML-A5</strain>
    </source>
</reference>
<dbReference type="RefSeq" id="WP_131971348.1">
    <property type="nucleotide sequence ID" value="NZ_BAABXT010000001.1"/>
</dbReference>
<dbReference type="Proteomes" id="UP000429811">
    <property type="component" value="Unassembled WGS sequence"/>
</dbReference>
<evidence type="ECO:0000313" key="1">
    <source>
        <dbReference type="EMBL" id="MSB19174.1"/>
    </source>
</evidence>
<evidence type="ECO:0000313" key="2">
    <source>
        <dbReference type="EMBL" id="MSB49701.1"/>
    </source>
</evidence>
<dbReference type="EMBL" id="WKPO01000019">
    <property type="protein sequence ID" value="MSB49701.1"/>
    <property type="molecule type" value="Genomic_DNA"/>
</dbReference>
<name>A0A6I2QY95_FLAPL</name>
<dbReference type="AlphaFoldDB" id="A0A6I2QY95"/>
<comment type="caution">
    <text evidence="1">The sequence shown here is derived from an EMBL/GenBank/DDBJ whole genome shotgun (WGS) entry which is preliminary data.</text>
</comment>
<gene>
    <name evidence="2" type="ORF">GKE90_13510</name>
    <name evidence="1" type="ORF">GKE97_06550</name>
</gene>
<evidence type="ECO:0000313" key="4">
    <source>
        <dbReference type="Proteomes" id="UP000434475"/>
    </source>
</evidence>
<accession>A0A6I2QY95</accession>
<sequence>MHNEEKLKNPIEFMGKCGGLPGKMDRALEKSGERGRDFLCCFFPEEPLYYILWKPFMQMEDYI</sequence>
<dbReference type="EMBL" id="WKPR01000005">
    <property type="protein sequence ID" value="MSB19174.1"/>
    <property type="molecule type" value="Genomic_DNA"/>
</dbReference>
<protein>
    <submittedName>
        <fullName evidence="1">Uncharacterized protein</fullName>
    </submittedName>
</protein>
<evidence type="ECO:0000313" key="3">
    <source>
        <dbReference type="Proteomes" id="UP000429811"/>
    </source>
</evidence>